<keyword evidence="5" id="KW-1185">Reference proteome</keyword>
<keyword evidence="2" id="KW-0496">Mitochondrion</keyword>
<evidence type="ECO:0000256" key="3">
    <source>
        <dbReference type="SAM" id="MobiDB-lite"/>
    </source>
</evidence>
<proteinExistence type="predicted"/>
<dbReference type="AlphaFoldDB" id="A0AAN7BXJ2"/>
<dbReference type="InterPro" id="IPR011335">
    <property type="entry name" value="Restrct_endonuc-II-like"/>
</dbReference>
<dbReference type="PANTHER" id="PTHR28133:SF1">
    <property type="entry name" value="REQUIRED FOR RESPIRATORY GROWTH PROTEIN 7, MITOCHONDRIAL"/>
    <property type="match status" value="1"/>
</dbReference>
<evidence type="ECO:0000313" key="5">
    <source>
        <dbReference type="Proteomes" id="UP001301958"/>
    </source>
</evidence>
<dbReference type="EMBL" id="MU865293">
    <property type="protein sequence ID" value="KAK4231312.1"/>
    <property type="molecule type" value="Genomic_DNA"/>
</dbReference>
<accession>A0AAN7BXJ2</accession>
<dbReference type="GO" id="GO:0006302">
    <property type="term" value="P:double-strand break repair"/>
    <property type="evidence" value="ECO:0007669"/>
    <property type="project" value="UniProtKB-ARBA"/>
</dbReference>
<comment type="caution">
    <text evidence="4">The sequence shown here is derived from an EMBL/GenBank/DDBJ whole genome shotgun (WGS) entry which is preliminary data.</text>
</comment>
<gene>
    <name evidence="4" type="ORF">QBC38DRAFT_244476</name>
</gene>
<protein>
    <recommendedName>
        <fullName evidence="6">Required for respiratory growth protein 7, mitochondrial</fullName>
    </recommendedName>
</protein>
<name>A0AAN7BXJ2_9PEZI</name>
<evidence type="ECO:0008006" key="6">
    <source>
        <dbReference type="Google" id="ProtNLM"/>
    </source>
</evidence>
<evidence type="ECO:0000256" key="2">
    <source>
        <dbReference type="ARBA" id="ARBA00023128"/>
    </source>
</evidence>
<dbReference type="InterPro" id="IPR018828">
    <property type="entry name" value="RRG7"/>
</dbReference>
<dbReference type="GO" id="GO:0005739">
    <property type="term" value="C:mitochondrion"/>
    <property type="evidence" value="ECO:0007669"/>
    <property type="project" value="UniProtKB-SubCell"/>
</dbReference>
<reference evidence="4" key="1">
    <citation type="journal article" date="2023" name="Mol. Phylogenet. Evol.">
        <title>Genome-scale phylogeny and comparative genomics of the fungal order Sordariales.</title>
        <authorList>
            <person name="Hensen N."/>
            <person name="Bonometti L."/>
            <person name="Westerberg I."/>
            <person name="Brannstrom I.O."/>
            <person name="Guillou S."/>
            <person name="Cros-Aarteil S."/>
            <person name="Calhoun S."/>
            <person name="Haridas S."/>
            <person name="Kuo A."/>
            <person name="Mondo S."/>
            <person name="Pangilinan J."/>
            <person name="Riley R."/>
            <person name="LaButti K."/>
            <person name="Andreopoulos B."/>
            <person name="Lipzen A."/>
            <person name="Chen C."/>
            <person name="Yan M."/>
            <person name="Daum C."/>
            <person name="Ng V."/>
            <person name="Clum A."/>
            <person name="Steindorff A."/>
            <person name="Ohm R.A."/>
            <person name="Martin F."/>
            <person name="Silar P."/>
            <person name="Natvig D.O."/>
            <person name="Lalanne C."/>
            <person name="Gautier V."/>
            <person name="Ament-Velasquez S.L."/>
            <person name="Kruys A."/>
            <person name="Hutchinson M.I."/>
            <person name="Powell A.J."/>
            <person name="Barry K."/>
            <person name="Miller A.N."/>
            <person name="Grigoriev I.V."/>
            <person name="Debuchy R."/>
            <person name="Gladieux P."/>
            <person name="Hiltunen Thoren M."/>
            <person name="Johannesson H."/>
        </authorList>
    </citation>
    <scope>NUCLEOTIDE SEQUENCE</scope>
    <source>
        <strain evidence="4">CBS 990.96</strain>
    </source>
</reference>
<comment type="subcellular location">
    <subcellularLocation>
        <location evidence="1">Mitochondrion</location>
    </subcellularLocation>
</comment>
<dbReference type="Proteomes" id="UP001301958">
    <property type="component" value="Unassembled WGS sequence"/>
</dbReference>
<evidence type="ECO:0000313" key="4">
    <source>
        <dbReference type="EMBL" id="KAK4231312.1"/>
    </source>
</evidence>
<evidence type="ECO:0000256" key="1">
    <source>
        <dbReference type="ARBA" id="ARBA00004173"/>
    </source>
</evidence>
<dbReference type="SUPFAM" id="SSF52980">
    <property type="entry name" value="Restriction endonuclease-like"/>
    <property type="match status" value="1"/>
</dbReference>
<sequence>MRVSLFSPISLLRHLRSSIPPKRTFCATAPIRDSAQKPASPEESQPLIYPPPPSQHHNDLASFLTYLDKHSLDPTKTVHTGTLYEYTTISSLSRLGFSLQRVGGRSDCGIDLIGVWSLPPLSHQIRVLVQCKVRQRPGPQHVRELEGAFIGAPVGWRGRGVVGVLVTDQNATKGIRDAIGRSKWPMVFMSSSREGKLSQFLWNARAEEEGGLGELGVGMRHGESGEGDKEVVLMWKGRSIEFEEKGGHI</sequence>
<dbReference type="PANTHER" id="PTHR28133">
    <property type="entry name" value="REQUIRED FOR RESPIRATORY GROWTH PROTEIN 7, MITOCHONDRIAL"/>
    <property type="match status" value="1"/>
</dbReference>
<organism evidence="4 5">
    <name type="scientific">Podospora fimiseda</name>
    <dbReference type="NCBI Taxonomy" id="252190"/>
    <lineage>
        <taxon>Eukaryota</taxon>
        <taxon>Fungi</taxon>
        <taxon>Dikarya</taxon>
        <taxon>Ascomycota</taxon>
        <taxon>Pezizomycotina</taxon>
        <taxon>Sordariomycetes</taxon>
        <taxon>Sordariomycetidae</taxon>
        <taxon>Sordariales</taxon>
        <taxon>Podosporaceae</taxon>
        <taxon>Podospora</taxon>
    </lineage>
</organism>
<reference evidence="4" key="2">
    <citation type="submission" date="2023-05" db="EMBL/GenBank/DDBJ databases">
        <authorList>
            <consortium name="Lawrence Berkeley National Laboratory"/>
            <person name="Steindorff A."/>
            <person name="Hensen N."/>
            <person name="Bonometti L."/>
            <person name="Westerberg I."/>
            <person name="Brannstrom I.O."/>
            <person name="Guillou S."/>
            <person name="Cros-Aarteil S."/>
            <person name="Calhoun S."/>
            <person name="Haridas S."/>
            <person name="Kuo A."/>
            <person name="Mondo S."/>
            <person name="Pangilinan J."/>
            <person name="Riley R."/>
            <person name="Labutti K."/>
            <person name="Andreopoulos B."/>
            <person name="Lipzen A."/>
            <person name="Chen C."/>
            <person name="Yanf M."/>
            <person name="Daum C."/>
            <person name="Ng V."/>
            <person name="Clum A."/>
            <person name="Ohm R."/>
            <person name="Martin F."/>
            <person name="Silar P."/>
            <person name="Natvig D."/>
            <person name="Lalanne C."/>
            <person name="Gautier V."/>
            <person name="Ament-Velasquez S.L."/>
            <person name="Kruys A."/>
            <person name="Hutchinson M.I."/>
            <person name="Powell A.J."/>
            <person name="Barry K."/>
            <person name="Miller A.N."/>
            <person name="Grigoriev I.V."/>
            <person name="Debuchy R."/>
            <person name="Gladieux P."/>
            <person name="Thoren M.H."/>
            <person name="Johannesson H."/>
        </authorList>
    </citation>
    <scope>NUCLEOTIDE SEQUENCE</scope>
    <source>
        <strain evidence="4">CBS 990.96</strain>
    </source>
</reference>
<dbReference type="Pfam" id="PF10356">
    <property type="entry name" value="RRG7"/>
    <property type="match status" value="1"/>
</dbReference>
<feature type="region of interest" description="Disordered" evidence="3">
    <location>
        <begin position="33"/>
        <end position="52"/>
    </location>
</feature>